<sequence length="403" mass="46284">MILFYVLTIVFVNRFIVVKGQEELWPNAKIPYIIDNSLKSDTPQLYALLTSKAEIENQTCVKFYPRKSENDYVHFLNNGDKTACWNIFDKISGPNPVNVGPECLQPFGVFNDEEAPESFTVCDIAYLNEIYQCDSVQYPIPVTENECPKGSRFGRKLRPSKTFSPRTATPKWPPPRTAKPKWPPPRLPRPNRITPGFPKIPRVTPRPRPQIRPRIATTKSIDPATSAITVPGKCNSACMYFGNLNPFYRSVNEDVTVVNHFYTDNRLEQSQMLAKGYMTLINMGFLGQTPVDPACGCLKPLYRLYNELFKDTLLTTEEEEKIRASTFLGYKYERTIGYCTSEPGCGAYVPLYRLYNAFVHDHMYITQQNEMHYYKSRPALGYGIERVECYVWEFQIPSKACEN</sequence>
<proteinExistence type="predicted"/>
<protein>
    <submittedName>
        <fullName evidence="2">Peptidase M12A domain-containing protein</fullName>
    </submittedName>
</protein>
<accession>A0AC35FJQ5</accession>
<evidence type="ECO:0000313" key="2">
    <source>
        <dbReference type="WBParaSite" id="PS1159_v2.g17632.t1"/>
    </source>
</evidence>
<evidence type="ECO:0000313" key="1">
    <source>
        <dbReference type="Proteomes" id="UP000887580"/>
    </source>
</evidence>
<reference evidence="2" key="1">
    <citation type="submission" date="2022-11" db="UniProtKB">
        <authorList>
            <consortium name="WormBaseParasite"/>
        </authorList>
    </citation>
    <scope>IDENTIFICATION</scope>
</reference>
<organism evidence="1 2">
    <name type="scientific">Panagrolaimus sp. PS1159</name>
    <dbReference type="NCBI Taxonomy" id="55785"/>
    <lineage>
        <taxon>Eukaryota</taxon>
        <taxon>Metazoa</taxon>
        <taxon>Ecdysozoa</taxon>
        <taxon>Nematoda</taxon>
        <taxon>Chromadorea</taxon>
        <taxon>Rhabditida</taxon>
        <taxon>Tylenchina</taxon>
        <taxon>Panagrolaimomorpha</taxon>
        <taxon>Panagrolaimoidea</taxon>
        <taxon>Panagrolaimidae</taxon>
        <taxon>Panagrolaimus</taxon>
    </lineage>
</organism>
<name>A0AC35FJQ5_9BILA</name>
<dbReference type="Proteomes" id="UP000887580">
    <property type="component" value="Unplaced"/>
</dbReference>
<dbReference type="WBParaSite" id="PS1159_v2.g17632.t1">
    <property type="protein sequence ID" value="PS1159_v2.g17632.t1"/>
    <property type="gene ID" value="PS1159_v2.g17632"/>
</dbReference>